<comment type="catalytic activity">
    <reaction evidence="6">
        <text>a 2'-deoxyadenosine in DNA + S-adenosyl-L-methionine = an N(6)-methyl-2'-deoxyadenosine in DNA + S-adenosyl-L-homocysteine + H(+)</text>
        <dbReference type="Rhea" id="RHEA:15197"/>
        <dbReference type="Rhea" id="RHEA-COMP:12418"/>
        <dbReference type="Rhea" id="RHEA-COMP:12419"/>
        <dbReference type="ChEBI" id="CHEBI:15378"/>
        <dbReference type="ChEBI" id="CHEBI:57856"/>
        <dbReference type="ChEBI" id="CHEBI:59789"/>
        <dbReference type="ChEBI" id="CHEBI:90615"/>
        <dbReference type="ChEBI" id="CHEBI:90616"/>
        <dbReference type="EC" id="2.1.1.72"/>
    </reaction>
</comment>
<dbReference type="PROSITE" id="PS00092">
    <property type="entry name" value="N6_MTASE"/>
    <property type="match status" value="1"/>
</dbReference>
<feature type="domain" description="DNA methylase adenine-specific" evidence="7">
    <location>
        <begin position="127"/>
        <end position="415"/>
    </location>
</feature>
<accession>A0A6M1PN94</accession>
<keyword evidence="3" id="KW-0808">Transferase</keyword>
<dbReference type="InterPro" id="IPR029063">
    <property type="entry name" value="SAM-dependent_MTases_sf"/>
</dbReference>
<comment type="caution">
    <text evidence="8">The sequence shown here is derived from an EMBL/GenBank/DDBJ whole genome shotgun (WGS) entry which is preliminary data.</text>
</comment>
<dbReference type="EC" id="2.1.1.72" evidence="1"/>
<evidence type="ECO:0000256" key="4">
    <source>
        <dbReference type="ARBA" id="ARBA00022691"/>
    </source>
</evidence>
<proteinExistence type="predicted"/>
<evidence type="ECO:0000313" key="8">
    <source>
        <dbReference type="EMBL" id="NGM83948.1"/>
    </source>
</evidence>
<evidence type="ECO:0000256" key="2">
    <source>
        <dbReference type="ARBA" id="ARBA00022603"/>
    </source>
</evidence>
<organism evidence="8 9">
    <name type="scientific">Paenibacillus apii</name>
    <dbReference type="NCBI Taxonomy" id="1850370"/>
    <lineage>
        <taxon>Bacteria</taxon>
        <taxon>Bacillati</taxon>
        <taxon>Bacillota</taxon>
        <taxon>Bacilli</taxon>
        <taxon>Bacillales</taxon>
        <taxon>Paenibacillaceae</taxon>
        <taxon>Paenibacillus</taxon>
    </lineage>
</organism>
<reference evidence="8 9" key="1">
    <citation type="submission" date="2020-02" db="EMBL/GenBank/DDBJ databases">
        <authorList>
            <person name="Gao J."/>
            <person name="Sun J."/>
        </authorList>
    </citation>
    <scope>NUCLEOTIDE SEQUENCE [LARGE SCALE GENOMIC DNA]</scope>
    <source>
        <strain evidence="8 9">7124</strain>
    </source>
</reference>
<dbReference type="PANTHER" id="PTHR42933">
    <property type="entry name" value="SLR6095 PROTEIN"/>
    <property type="match status" value="1"/>
</dbReference>
<dbReference type="RefSeq" id="WP_165100014.1">
    <property type="nucleotide sequence ID" value="NZ_JAAKGU010000007.1"/>
</dbReference>
<dbReference type="PRINTS" id="PR00507">
    <property type="entry name" value="N12N6MTFRASE"/>
</dbReference>
<keyword evidence="5" id="KW-0680">Restriction system</keyword>
<evidence type="ECO:0000256" key="1">
    <source>
        <dbReference type="ARBA" id="ARBA00011900"/>
    </source>
</evidence>
<sequence length="583" mass="67381">MITEKDIHRLAEELWRIANRSGLADPIIVFEHLSYLIFLRLHQSFEGDDYSWYDLMELIRSEEYQLAIDEYQEKWLRFTPNGSNIPPSQFPFDIKTLQQLVMFLNAALDWVPDNTLTEAFYDALLNRAIGNKHGIVPTPHLLASTMAKLLAEFNPIQHSRLNVCDPACGIGSLLASLWNELHTREFEIARLDGFEVMSLFARIAQINMLFRQGSHNWIHNEDSLALPSEYRGRYDYVICNPPFTKKSDWVTEPMWYSMGEYAKRGTRSYQFIELSLALLKIGGHCAIVVPEGLLSSTQRYDVEFRMHLLERYQLNSVVSLPSGFFPGTAMKTSILLLTRPSDGAILAKEVLYYDFEQKAIRLRTDEELWDKLVTLWRTYLYSGTVPDIEGGHAWTVSLEKIIQNECQLGATLYKQSLFPPKKHIDPSRLLYEIFELEKQLHNEMEDLYELHHKIRPDVNDRDTDALEGTAGAEAELSSVLQVLREHFSRQQNLLLDVYMESEKPLAIHEAAKRANRMLGEEMKLGVQEANQMTELFDALGLLESTSSGVMLYPKQFDEDERIIQTHKPVTILLWKKAERLKRS</sequence>
<keyword evidence="9" id="KW-1185">Reference proteome</keyword>
<gene>
    <name evidence="8" type="ORF">G5B47_16135</name>
</gene>
<dbReference type="InterPro" id="IPR003356">
    <property type="entry name" value="DNA_methylase_A-5"/>
</dbReference>
<dbReference type="InterPro" id="IPR002052">
    <property type="entry name" value="DNA_methylase_N6_adenine_CS"/>
</dbReference>
<dbReference type="AlphaFoldDB" id="A0A6M1PN94"/>
<protein>
    <recommendedName>
        <fullName evidence="1">site-specific DNA-methyltransferase (adenine-specific)</fullName>
        <ecNumber evidence="1">2.1.1.72</ecNumber>
    </recommendedName>
</protein>
<evidence type="ECO:0000313" key="9">
    <source>
        <dbReference type="Proteomes" id="UP000480151"/>
    </source>
</evidence>
<keyword evidence="2 8" id="KW-0489">Methyltransferase</keyword>
<evidence type="ECO:0000256" key="5">
    <source>
        <dbReference type="ARBA" id="ARBA00022747"/>
    </source>
</evidence>
<name>A0A6M1PN94_9BACL</name>
<dbReference type="Proteomes" id="UP000480151">
    <property type="component" value="Unassembled WGS sequence"/>
</dbReference>
<dbReference type="Gene3D" id="3.40.50.150">
    <property type="entry name" value="Vaccinia Virus protein VP39"/>
    <property type="match status" value="1"/>
</dbReference>
<evidence type="ECO:0000256" key="6">
    <source>
        <dbReference type="ARBA" id="ARBA00047942"/>
    </source>
</evidence>
<evidence type="ECO:0000256" key="3">
    <source>
        <dbReference type="ARBA" id="ARBA00022679"/>
    </source>
</evidence>
<dbReference type="GO" id="GO:0008170">
    <property type="term" value="F:N-methyltransferase activity"/>
    <property type="evidence" value="ECO:0007669"/>
    <property type="project" value="InterPro"/>
</dbReference>
<dbReference type="Pfam" id="PF02384">
    <property type="entry name" value="N6_Mtase"/>
    <property type="match status" value="1"/>
</dbReference>
<keyword evidence="4" id="KW-0949">S-adenosyl-L-methionine</keyword>
<dbReference type="InterPro" id="IPR051537">
    <property type="entry name" value="DNA_Adenine_Mtase"/>
</dbReference>
<evidence type="ECO:0000259" key="7">
    <source>
        <dbReference type="Pfam" id="PF02384"/>
    </source>
</evidence>
<dbReference type="PANTHER" id="PTHR42933:SF3">
    <property type="entry name" value="TYPE I RESTRICTION ENZYME MJAVIII METHYLASE SUBUNIT"/>
    <property type="match status" value="1"/>
</dbReference>
<dbReference type="GO" id="GO:0009007">
    <property type="term" value="F:site-specific DNA-methyltransferase (adenine-specific) activity"/>
    <property type="evidence" value="ECO:0007669"/>
    <property type="project" value="UniProtKB-EC"/>
</dbReference>
<dbReference type="CDD" id="cd02440">
    <property type="entry name" value="AdoMet_MTases"/>
    <property type="match status" value="1"/>
</dbReference>
<dbReference type="EMBL" id="JAAKGU010000007">
    <property type="protein sequence ID" value="NGM83948.1"/>
    <property type="molecule type" value="Genomic_DNA"/>
</dbReference>
<dbReference type="GO" id="GO:0009307">
    <property type="term" value="P:DNA restriction-modification system"/>
    <property type="evidence" value="ECO:0007669"/>
    <property type="project" value="UniProtKB-KW"/>
</dbReference>
<dbReference type="GO" id="GO:0003677">
    <property type="term" value="F:DNA binding"/>
    <property type="evidence" value="ECO:0007669"/>
    <property type="project" value="InterPro"/>
</dbReference>
<dbReference type="GO" id="GO:0032259">
    <property type="term" value="P:methylation"/>
    <property type="evidence" value="ECO:0007669"/>
    <property type="project" value="UniProtKB-KW"/>
</dbReference>
<dbReference type="SUPFAM" id="SSF53335">
    <property type="entry name" value="S-adenosyl-L-methionine-dependent methyltransferases"/>
    <property type="match status" value="1"/>
</dbReference>